<dbReference type="GO" id="GO:0008076">
    <property type="term" value="C:voltage-gated potassium channel complex"/>
    <property type="evidence" value="ECO:0007669"/>
    <property type="project" value="InterPro"/>
</dbReference>
<evidence type="ECO:0000256" key="8">
    <source>
        <dbReference type="ARBA" id="ARBA00023065"/>
    </source>
</evidence>
<evidence type="ECO:0000313" key="14">
    <source>
        <dbReference type="Proteomes" id="UP000243374"/>
    </source>
</evidence>
<feature type="transmembrane region" description="Helical" evidence="11">
    <location>
        <begin position="143"/>
        <end position="164"/>
    </location>
</feature>
<dbReference type="InterPro" id="IPR005821">
    <property type="entry name" value="Ion_trans_dom"/>
</dbReference>
<keyword evidence="7 11" id="KW-1133">Transmembrane helix</keyword>
<evidence type="ECO:0000256" key="10">
    <source>
        <dbReference type="ARBA" id="ARBA00023303"/>
    </source>
</evidence>
<gene>
    <name evidence="13" type="ORF">SAMN04487865_100472</name>
</gene>
<dbReference type="EMBL" id="FOSF01000004">
    <property type="protein sequence ID" value="SFJ84954.1"/>
    <property type="molecule type" value="Genomic_DNA"/>
</dbReference>
<dbReference type="AlphaFoldDB" id="A0A662Z8S8"/>
<dbReference type="GO" id="GO:0005249">
    <property type="term" value="F:voltage-gated potassium channel activity"/>
    <property type="evidence" value="ECO:0007669"/>
    <property type="project" value="InterPro"/>
</dbReference>
<dbReference type="PANTHER" id="PTHR11537:SF254">
    <property type="entry name" value="POTASSIUM VOLTAGE-GATED CHANNEL PROTEIN SHAB"/>
    <property type="match status" value="1"/>
</dbReference>
<dbReference type="PANTHER" id="PTHR11537">
    <property type="entry name" value="VOLTAGE-GATED POTASSIUM CHANNEL"/>
    <property type="match status" value="1"/>
</dbReference>
<dbReference type="SUPFAM" id="SSF81324">
    <property type="entry name" value="Voltage-gated potassium channels"/>
    <property type="match status" value="1"/>
</dbReference>
<feature type="transmembrane region" description="Helical" evidence="11">
    <location>
        <begin position="21"/>
        <end position="39"/>
    </location>
</feature>
<comment type="subcellular location">
    <subcellularLocation>
        <location evidence="1">Membrane</location>
        <topology evidence="1">Multi-pass membrane protein</topology>
    </subcellularLocation>
</comment>
<evidence type="ECO:0000256" key="11">
    <source>
        <dbReference type="SAM" id="Phobius"/>
    </source>
</evidence>
<keyword evidence="6" id="KW-0630">Potassium</keyword>
<accession>A0A662Z8S8</accession>
<feature type="transmembrane region" description="Helical" evidence="11">
    <location>
        <begin position="205"/>
        <end position="232"/>
    </location>
</feature>
<evidence type="ECO:0000259" key="12">
    <source>
        <dbReference type="Pfam" id="PF00520"/>
    </source>
</evidence>
<organism evidence="13 14">
    <name type="scientific">Succinivibrio dextrinosolvens</name>
    <dbReference type="NCBI Taxonomy" id="83771"/>
    <lineage>
        <taxon>Bacteria</taxon>
        <taxon>Pseudomonadati</taxon>
        <taxon>Pseudomonadota</taxon>
        <taxon>Gammaproteobacteria</taxon>
        <taxon>Aeromonadales</taxon>
        <taxon>Succinivibrionaceae</taxon>
        <taxon>Succinivibrio</taxon>
    </lineage>
</organism>
<dbReference type="OrthoDB" id="9799090at2"/>
<dbReference type="Gene3D" id="1.10.287.70">
    <property type="match status" value="1"/>
</dbReference>
<evidence type="ECO:0000256" key="1">
    <source>
        <dbReference type="ARBA" id="ARBA00004141"/>
    </source>
</evidence>
<evidence type="ECO:0000313" key="13">
    <source>
        <dbReference type="EMBL" id="SFJ84954.1"/>
    </source>
</evidence>
<keyword evidence="5" id="KW-0631">Potassium channel</keyword>
<dbReference type="RefSeq" id="WP_074838928.1">
    <property type="nucleotide sequence ID" value="NZ_CP047056.1"/>
</dbReference>
<dbReference type="GO" id="GO:0001508">
    <property type="term" value="P:action potential"/>
    <property type="evidence" value="ECO:0007669"/>
    <property type="project" value="TreeGrafter"/>
</dbReference>
<keyword evidence="10 13" id="KW-0407">Ion channel</keyword>
<keyword evidence="9 11" id="KW-0472">Membrane</keyword>
<evidence type="ECO:0000256" key="4">
    <source>
        <dbReference type="ARBA" id="ARBA00022692"/>
    </source>
</evidence>
<keyword evidence="2" id="KW-0813">Transport</keyword>
<keyword evidence="14" id="KW-1185">Reference proteome</keyword>
<reference evidence="13 14" key="1">
    <citation type="submission" date="2016-10" db="EMBL/GenBank/DDBJ databases">
        <authorList>
            <person name="Varghese N."/>
            <person name="Submissions S."/>
        </authorList>
    </citation>
    <scope>NUCLEOTIDE SEQUENCE [LARGE SCALE GENOMIC DNA]</scope>
    <source>
        <strain evidence="13 14">22B</strain>
    </source>
</reference>
<evidence type="ECO:0000256" key="5">
    <source>
        <dbReference type="ARBA" id="ARBA00022826"/>
    </source>
</evidence>
<evidence type="ECO:0000256" key="7">
    <source>
        <dbReference type="ARBA" id="ARBA00022989"/>
    </source>
</evidence>
<feature type="transmembrane region" description="Helical" evidence="11">
    <location>
        <begin position="51"/>
        <end position="69"/>
    </location>
</feature>
<keyword evidence="8" id="KW-0406">Ion transport</keyword>
<feature type="transmembrane region" description="Helical" evidence="11">
    <location>
        <begin position="176"/>
        <end position="193"/>
    </location>
</feature>
<dbReference type="Proteomes" id="UP000243374">
    <property type="component" value="Unassembled WGS sequence"/>
</dbReference>
<name>A0A662Z8S8_9GAMM</name>
<evidence type="ECO:0000256" key="2">
    <source>
        <dbReference type="ARBA" id="ARBA00022448"/>
    </source>
</evidence>
<evidence type="ECO:0000256" key="9">
    <source>
        <dbReference type="ARBA" id="ARBA00023136"/>
    </source>
</evidence>
<proteinExistence type="predicted"/>
<keyword evidence="3" id="KW-0633">Potassium transport</keyword>
<dbReference type="Pfam" id="PF00520">
    <property type="entry name" value="Ion_trans"/>
    <property type="match status" value="1"/>
</dbReference>
<sequence>MLYKRKQIINKVDRFLNNSNTEKFIIVLILLNIVCYILSTVDEIEFVTESFFSYFDLVCVIIFSIEFILRVLSCKSLKQLFSPMMIIDFIAIAPFYCGQFFNNSTVFLRVVRISRLLRLAKLARYSRALKNIQVAFKQKKEELVITLAFFCISVVICGILMYLFEHNAQPSVFSSIPRSCYFAIVTFTTVGYGDFSPITEEGRFIASLMAVLGACIHGLVIGVISTAISSALKVSK</sequence>
<feature type="domain" description="Ion transport" evidence="12">
    <location>
        <begin position="21"/>
        <end position="230"/>
    </location>
</feature>
<dbReference type="PRINTS" id="PR00169">
    <property type="entry name" value="KCHANNEL"/>
</dbReference>
<dbReference type="InterPro" id="IPR028325">
    <property type="entry name" value="VG_K_chnl"/>
</dbReference>
<protein>
    <submittedName>
        <fullName evidence="13">Voltage-gated potassium channel</fullName>
    </submittedName>
</protein>
<evidence type="ECO:0000256" key="3">
    <source>
        <dbReference type="ARBA" id="ARBA00022538"/>
    </source>
</evidence>
<keyword evidence="4 11" id="KW-0812">Transmembrane</keyword>
<feature type="transmembrane region" description="Helical" evidence="11">
    <location>
        <begin position="81"/>
        <end position="101"/>
    </location>
</feature>
<evidence type="ECO:0000256" key="6">
    <source>
        <dbReference type="ARBA" id="ARBA00022958"/>
    </source>
</evidence>